<proteinExistence type="predicted"/>
<evidence type="ECO:0000256" key="1">
    <source>
        <dbReference type="ARBA" id="ARBA00022670"/>
    </source>
</evidence>
<keyword evidence="2" id="KW-0479">Metal-binding</keyword>
<evidence type="ECO:0000313" key="8">
    <source>
        <dbReference type="Proteomes" id="UP001419084"/>
    </source>
</evidence>
<dbReference type="PROSITE" id="PS51257">
    <property type="entry name" value="PROKAR_LIPOPROTEIN"/>
    <property type="match status" value="1"/>
</dbReference>
<dbReference type="RefSeq" id="WP_346065803.1">
    <property type="nucleotide sequence ID" value="NZ_BRPJ01000073.1"/>
</dbReference>
<accession>A0ABQ5MA03</accession>
<keyword evidence="5" id="KW-0482">Metalloprotease</keyword>
<organism evidence="7 8">
    <name type="scientific">Lacrimispora amygdalina</name>
    <dbReference type="NCBI Taxonomy" id="253257"/>
    <lineage>
        <taxon>Bacteria</taxon>
        <taxon>Bacillati</taxon>
        <taxon>Bacillota</taxon>
        <taxon>Clostridia</taxon>
        <taxon>Lachnospirales</taxon>
        <taxon>Lachnospiraceae</taxon>
        <taxon>Lacrimispora</taxon>
    </lineage>
</organism>
<keyword evidence="8" id="KW-1185">Reference proteome</keyword>
<evidence type="ECO:0000256" key="2">
    <source>
        <dbReference type="ARBA" id="ARBA00022723"/>
    </source>
</evidence>
<dbReference type="EMBL" id="BRPJ01000073">
    <property type="protein sequence ID" value="GLB31515.1"/>
    <property type="molecule type" value="Genomic_DNA"/>
</dbReference>
<feature type="domain" description="JAB" evidence="6">
    <location>
        <begin position="34"/>
        <end position="140"/>
    </location>
</feature>
<keyword evidence="3" id="KW-0378">Hydrolase</keyword>
<evidence type="ECO:0000256" key="4">
    <source>
        <dbReference type="ARBA" id="ARBA00022833"/>
    </source>
</evidence>
<evidence type="ECO:0000313" key="7">
    <source>
        <dbReference type="EMBL" id="GLB31515.1"/>
    </source>
</evidence>
<dbReference type="SUPFAM" id="SSF102712">
    <property type="entry name" value="JAB1/MPN domain"/>
    <property type="match status" value="1"/>
</dbReference>
<gene>
    <name evidence="7" type="ORF">LAD12857_34380</name>
</gene>
<dbReference type="Pfam" id="PF14464">
    <property type="entry name" value="Prok-JAB"/>
    <property type="match status" value="1"/>
</dbReference>
<sequence>MYEYRKFVCNECDAIVYIKKVACQNAINIVGSCKNRETGGILIGSYSSCLRKVYINEICFEPSDSKAGFSWFFRGIKGLGELLKKKWELNQEYYLGEWHYHPANVPKPSSIDRSQLKSISKDRRFNCKEPVMLIISKSPNTYDFNIYLLIGTRVYEYKESKEY</sequence>
<protein>
    <recommendedName>
        <fullName evidence="6">JAB domain-containing protein</fullName>
    </recommendedName>
</protein>
<dbReference type="Proteomes" id="UP001419084">
    <property type="component" value="Unassembled WGS sequence"/>
</dbReference>
<dbReference type="Gene3D" id="3.40.140.10">
    <property type="entry name" value="Cytidine Deaminase, domain 2"/>
    <property type="match status" value="1"/>
</dbReference>
<keyword evidence="4" id="KW-0862">Zinc</keyword>
<dbReference type="InterPro" id="IPR028090">
    <property type="entry name" value="JAB_dom_prok"/>
</dbReference>
<evidence type="ECO:0000256" key="3">
    <source>
        <dbReference type="ARBA" id="ARBA00022801"/>
    </source>
</evidence>
<comment type="caution">
    <text evidence="7">The sequence shown here is derived from an EMBL/GenBank/DDBJ whole genome shotgun (WGS) entry which is preliminary data.</text>
</comment>
<reference evidence="7 8" key="1">
    <citation type="journal article" date="2024" name="Int. J. Syst. Evol. Microbiol.">
        <title>Lacrimispora brassicae sp. nov. isolated from fermented cabbage, and proposal of Clostridium indicum Gundawar et al. 2019 and Clostridium methoxybenzovorans Mechichi et al. 1999 as heterotypic synonyms of Lacrimispora amygdalina (Parshina et al. 2003) Haas and Blanchard 2020 and Lacrimispora indolis (McClung and McCoy 1957) Haas and Blanchard 2020, respectively.</title>
        <authorList>
            <person name="Kobayashi H."/>
            <person name="Tanizawa Y."/>
            <person name="Sakamoto M."/>
            <person name="Ohkuma M."/>
            <person name="Tohno M."/>
        </authorList>
    </citation>
    <scope>NUCLEOTIDE SEQUENCE [LARGE SCALE GENOMIC DNA]</scope>
    <source>
        <strain evidence="7 8">DSM 12857</strain>
    </source>
</reference>
<evidence type="ECO:0000259" key="6">
    <source>
        <dbReference type="Pfam" id="PF14464"/>
    </source>
</evidence>
<evidence type="ECO:0000256" key="5">
    <source>
        <dbReference type="ARBA" id="ARBA00023049"/>
    </source>
</evidence>
<keyword evidence="1" id="KW-0645">Protease</keyword>
<name>A0ABQ5MA03_9FIRM</name>